<organism evidence="6 7">
    <name type="scientific">Strigamia maritima</name>
    <name type="common">European centipede</name>
    <name type="synonym">Geophilus maritimus</name>
    <dbReference type="NCBI Taxonomy" id="126957"/>
    <lineage>
        <taxon>Eukaryota</taxon>
        <taxon>Metazoa</taxon>
        <taxon>Ecdysozoa</taxon>
        <taxon>Arthropoda</taxon>
        <taxon>Myriapoda</taxon>
        <taxon>Chilopoda</taxon>
        <taxon>Pleurostigmophora</taxon>
        <taxon>Geophilomorpha</taxon>
        <taxon>Linotaeniidae</taxon>
        <taxon>Strigamia</taxon>
    </lineage>
</organism>
<dbReference type="EMBL" id="JH431523">
    <property type="status" value="NOT_ANNOTATED_CDS"/>
    <property type="molecule type" value="Genomic_DNA"/>
</dbReference>
<dbReference type="GO" id="GO:0031410">
    <property type="term" value="C:cytoplasmic vesicle"/>
    <property type="evidence" value="ECO:0007669"/>
    <property type="project" value="TreeGrafter"/>
</dbReference>
<proteinExistence type="predicted"/>
<feature type="repeat" description="PPR" evidence="2">
    <location>
        <begin position="790"/>
        <end position="824"/>
    </location>
</feature>
<dbReference type="Gene3D" id="3.40.50.11500">
    <property type="match status" value="1"/>
</dbReference>
<dbReference type="EnsemblMetazoa" id="SMAR004702-RA">
    <property type="protein sequence ID" value="SMAR004702-PA"/>
    <property type="gene ID" value="SMAR004702"/>
</dbReference>
<dbReference type="SMART" id="SM00801">
    <property type="entry name" value="dDENN"/>
    <property type="match status" value="1"/>
</dbReference>
<reference evidence="7" key="1">
    <citation type="submission" date="2011-05" db="EMBL/GenBank/DDBJ databases">
        <authorList>
            <person name="Richards S.R."/>
            <person name="Qu J."/>
            <person name="Jiang H."/>
            <person name="Jhangiani S.N."/>
            <person name="Agravi P."/>
            <person name="Goodspeed R."/>
            <person name="Gross S."/>
            <person name="Mandapat C."/>
            <person name="Jackson L."/>
            <person name="Mathew T."/>
            <person name="Pu L."/>
            <person name="Thornton R."/>
            <person name="Saada N."/>
            <person name="Wilczek-Boney K.B."/>
            <person name="Lee S."/>
            <person name="Kovar C."/>
            <person name="Wu Y."/>
            <person name="Scherer S.E."/>
            <person name="Worley K.C."/>
            <person name="Muzny D.M."/>
            <person name="Gibbs R."/>
        </authorList>
    </citation>
    <scope>NUCLEOTIDE SEQUENCE</scope>
    <source>
        <strain evidence="7">Brora</strain>
    </source>
</reference>
<dbReference type="Pfam" id="PF03456">
    <property type="entry name" value="uDENN"/>
    <property type="match status" value="1"/>
</dbReference>
<sequence length="1508" mass="168917">MEERRVADYFVVAGLPPNPEPLEDFSSEGISVKCHQAPITDIAVIFRNLDEAPPPGFYVLDTTVSGLCADLNHGSIRSPNVFLCYRRGRDKPPLVDIGVLYDGKERVLPDSDVIFLTPNGRPANVNNSGSKTYITYRRASETAPCNELVVMDICVTLTNKGEIPPHTFCTIPKNLNKGMVGSDVYLCYKKSMNKAKSIAYKPAVLEQFPIMQHDDFDLPPSVPLFCLPMGATVECWPAKARNPAPVFSTFVLTSHTVEKVYGAAVTFYERLSSTITAEQKQTLCWDDTDETLNANKCICILSRWPFFDTFEKFLRFLYRTSISGSGSSQVIPVERYISHFMLEVPFPSAQRPRILIQLNNTERLSLAQPEDSPLPLSGASFQNLLKNLSADDCLLLLLFALTEQKILIHSLRPDVLTSVAEAVLMMIFPFHWQCPYIPLCPLGLSDVLSAPMAFIVGVDSRYFDLYDPPNDITCVDLDTNTISVAEEKKSISIKLLPKKPARILRSTIISIMERMKQLDNRAKQQQYVQTQENQTIERDFKLKREERAIELDIQEAFLRFTASVLKGFRSFLQPITQAPTIAATDCSSLFDVQGFLKSRDKAHHRFYNLLVKTQMFCRFIEERSFVSDKDVSLAFFDECTEKIDVDLPEKEFRLLEADVQSERTVFILPPEPIEADVAYTCGGFGNLNASFYHEKQFVRTWLSPLSKFAPTPGSPLAKRTKQEIKSARQIAKRHSEKPILWSKCLVSYCYTLWFVHLPAFVQSHSSKAKALHTAYDILVGSQSVGLHPPDEVCYRVLMQLCGQYSQPVLAVKLLAEMKRNGIQPNAITYGFYNKAVYESTWPACNTNAYLLWNKLRNVIIGVALLKRGSRPRPSDSDCEDGASTGYNSMNTDETQKSSSSISSTPNEVDALASKAKVNRILRFEDVDFAESDHLRSRLRTIVRSSVSCLGSASRQDIVDSSAGVLMTGSTSTCYDEEFGNAIGLRWHHRHVGSAPRHRRTLLTLSDPCDERVLRSDSFGNDAQILSSLKKPSAENSPNSWFTPKAAAAALPKVTRSATFCHSPELNSEVPARRIYRSSSAALTEVPNSLASASFSGLASLKLALTQSPRKDILGSLKSAATSVASKLSEIREAISTTGINKSFEEATAPTATEMVEIDCGTTKQAMSEDLAPREIEAMLDEAKRVRSLVKNDCKLPSSASVEILMNTCSRCHTCGCVLYDEEIMSNWTAEDSNLNTRCQFCDNKLVPLLIVTIRDFRDTVNNKLPEIAEDDETGSLASSRASSKGSIESRESFNVPYLSPIVLRKELENVLDHEGDACLSEPRFVDEHPIIYWNLIWFFERVHVPSHMIGLFNSGESGNIIVRCLWDNVKLHEEMGQPMYILWNQNAAPSPLISALLTEQRPLNKNLLQRVLTNISHNDMTESVRLLLVNIQKDPLLRRRRISIYRDILFLVVAAVGRENISLSSIEREYRFAYEKLLPLFGQVIRPVDRPPSLGAILCRNAFGSLEL</sequence>
<dbReference type="PROSITE" id="PS51498">
    <property type="entry name" value="MABP"/>
    <property type="match status" value="1"/>
</dbReference>
<dbReference type="HOGENOM" id="CLU_003074_0_0_1"/>
<dbReference type="PANTHER" id="PTHR12296:SF30">
    <property type="entry name" value="DENN DOMAIN-CONTAINING PROTEIN CRAG"/>
    <property type="match status" value="1"/>
</dbReference>
<feature type="region of interest" description="Disordered" evidence="3">
    <location>
        <begin position="868"/>
        <end position="907"/>
    </location>
</feature>
<dbReference type="STRING" id="126957.T1IU82"/>
<keyword evidence="1" id="KW-0344">Guanine-nucleotide releasing factor</keyword>
<dbReference type="Proteomes" id="UP000014500">
    <property type="component" value="Unassembled WGS sequence"/>
</dbReference>
<feature type="domain" description="UDENN" evidence="4">
    <location>
        <begin position="184"/>
        <end position="632"/>
    </location>
</feature>
<evidence type="ECO:0000256" key="3">
    <source>
        <dbReference type="SAM" id="MobiDB-lite"/>
    </source>
</evidence>
<protein>
    <recommendedName>
        <fullName evidence="8">UDENN domain-containing protein</fullName>
    </recommendedName>
</protein>
<evidence type="ECO:0000313" key="6">
    <source>
        <dbReference type="EnsemblMetazoa" id="SMAR004702-PA"/>
    </source>
</evidence>
<evidence type="ECO:0008006" key="8">
    <source>
        <dbReference type="Google" id="ProtNLM"/>
    </source>
</evidence>
<evidence type="ECO:0000259" key="4">
    <source>
        <dbReference type="PROSITE" id="PS50211"/>
    </source>
</evidence>
<evidence type="ECO:0000313" key="7">
    <source>
        <dbReference type="Proteomes" id="UP000014500"/>
    </source>
</evidence>
<evidence type="ECO:0000256" key="1">
    <source>
        <dbReference type="ARBA" id="ARBA00022658"/>
    </source>
</evidence>
<evidence type="ECO:0000259" key="5">
    <source>
        <dbReference type="PROSITE" id="PS51498"/>
    </source>
</evidence>
<dbReference type="InterPro" id="IPR037516">
    <property type="entry name" value="Tripartite_DENN"/>
</dbReference>
<accession>T1IU82</accession>
<feature type="domain" description="MABP" evidence="5">
    <location>
        <begin position="36"/>
        <end position="192"/>
    </location>
</feature>
<dbReference type="Gene3D" id="2.100.10.50">
    <property type="match status" value="1"/>
</dbReference>
<dbReference type="InterPro" id="IPR043153">
    <property type="entry name" value="DENN_C"/>
</dbReference>
<dbReference type="InterPro" id="IPR023341">
    <property type="entry name" value="MABP"/>
</dbReference>
<keyword evidence="7" id="KW-1185">Reference proteome</keyword>
<dbReference type="Pfam" id="PF02141">
    <property type="entry name" value="DENN"/>
    <property type="match status" value="1"/>
</dbReference>
<dbReference type="SMART" id="SM00800">
    <property type="entry name" value="uDENN"/>
    <property type="match status" value="1"/>
</dbReference>
<dbReference type="InterPro" id="IPR051696">
    <property type="entry name" value="DENN_Domain_GEFs"/>
</dbReference>
<dbReference type="SMART" id="SM00799">
    <property type="entry name" value="DENN"/>
    <property type="match status" value="1"/>
</dbReference>
<dbReference type="eggNOG" id="KOG2127">
    <property type="taxonomic scope" value="Eukaryota"/>
</dbReference>
<dbReference type="InterPro" id="IPR005113">
    <property type="entry name" value="uDENN_dom"/>
</dbReference>
<reference evidence="6" key="2">
    <citation type="submission" date="2015-02" db="UniProtKB">
        <authorList>
            <consortium name="EnsemblMetazoa"/>
        </authorList>
    </citation>
    <scope>IDENTIFICATION</scope>
</reference>
<dbReference type="PROSITE" id="PS51375">
    <property type="entry name" value="PPR"/>
    <property type="match status" value="1"/>
</dbReference>
<dbReference type="InterPro" id="IPR011990">
    <property type="entry name" value="TPR-like_helical_dom_sf"/>
</dbReference>
<dbReference type="PROSITE" id="PS50211">
    <property type="entry name" value="DENN"/>
    <property type="match status" value="1"/>
</dbReference>
<dbReference type="OMA" id="LNKGMMG"/>
<dbReference type="Pfam" id="PF13041">
    <property type="entry name" value="PPR_2"/>
    <property type="match status" value="1"/>
</dbReference>
<dbReference type="InterPro" id="IPR002885">
    <property type="entry name" value="PPR_rpt"/>
</dbReference>
<dbReference type="InterPro" id="IPR001194">
    <property type="entry name" value="cDENN_dom"/>
</dbReference>
<dbReference type="Pfam" id="PF03455">
    <property type="entry name" value="dDENN"/>
    <property type="match status" value="1"/>
</dbReference>
<dbReference type="GO" id="GO:0005085">
    <property type="term" value="F:guanyl-nucleotide exchange factor activity"/>
    <property type="evidence" value="ECO:0007669"/>
    <property type="project" value="UniProtKB-KW"/>
</dbReference>
<dbReference type="PhylomeDB" id="T1IU82"/>
<dbReference type="Gene3D" id="1.25.40.10">
    <property type="entry name" value="Tetratricopeptide repeat domain"/>
    <property type="match status" value="1"/>
</dbReference>
<dbReference type="InterPro" id="IPR005112">
    <property type="entry name" value="dDENN_dom"/>
</dbReference>
<dbReference type="GO" id="GO:0032483">
    <property type="term" value="P:regulation of Rab protein signal transduction"/>
    <property type="evidence" value="ECO:0007669"/>
    <property type="project" value="TreeGrafter"/>
</dbReference>
<dbReference type="NCBIfam" id="TIGR00756">
    <property type="entry name" value="PPR"/>
    <property type="match status" value="1"/>
</dbReference>
<dbReference type="PANTHER" id="PTHR12296">
    <property type="entry name" value="DENN DOMAIN-CONTAINING PROTEIN 4"/>
    <property type="match status" value="1"/>
</dbReference>
<evidence type="ECO:0000256" key="2">
    <source>
        <dbReference type="PROSITE-ProRule" id="PRU00708"/>
    </source>
</evidence>
<name>T1IU82_STRMM</name>